<proteinExistence type="inferred from homology"/>
<evidence type="ECO:0000313" key="5">
    <source>
        <dbReference type="EMBL" id="OZI31019.1"/>
    </source>
</evidence>
<dbReference type="GO" id="GO:0052689">
    <property type="term" value="F:carboxylic ester hydrolase activity"/>
    <property type="evidence" value="ECO:0007669"/>
    <property type="project" value="TreeGrafter"/>
</dbReference>
<dbReference type="PROSITE" id="PS00122">
    <property type="entry name" value="CARBOXYLESTERASE_B_1"/>
    <property type="match status" value="1"/>
</dbReference>
<dbReference type="RefSeq" id="WP_094855435.1">
    <property type="nucleotide sequence ID" value="NZ_NEVM01000005.1"/>
</dbReference>
<evidence type="ECO:0000256" key="2">
    <source>
        <dbReference type="ARBA" id="ARBA00022801"/>
    </source>
</evidence>
<gene>
    <name evidence="5" type="ORF">CAL29_24025</name>
</gene>
<comment type="caution">
    <text evidence="5">The sequence shown here is derived from an EMBL/GenBank/DDBJ whole genome shotgun (WGS) entry which is preliminary data.</text>
</comment>
<dbReference type="OrthoDB" id="9775851at2"/>
<dbReference type="InterPro" id="IPR019826">
    <property type="entry name" value="Carboxylesterase_B_AS"/>
</dbReference>
<dbReference type="InterPro" id="IPR050654">
    <property type="entry name" value="AChE-related_enzymes"/>
</dbReference>
<protein>
    <recommendedName>
        <fullName evidence="3">Carboxylic ester hydrolase</fullName>
        <ecNumber evidence="3">3.1.1.-</ecNumber>
    </recommendedName>
</protein>
<name>A0A261S0Z3_9BORD</name>
<keyword evidence="6" id="KW-1185">Reference proteome</keyword>
<comment type="similarity">
    <text evidence="1 3">Belongs to the type-B carboxylesterase/lipase family.</text>
</comment>
<evidence type="ECO:0000313" key="6">
    <source>
        <dbReference type="Proteomes" id="UP000216020"/>
    </source>
</evidence>
<dbReference type="AlphaFoldDB" id="A0A261S0Z3"/>
<dbReference type="InterPro" id="IPR002018">
    <property type="entry name" value="CarbesteraseB"/>
</dbReference>
<reference evidence="6" key="1">
    <citation type="submission" date="2017-05" db="EMBL/GenBank/DDBJ databases">
        <title>Complete and WGS of Bordetella genogroups.</title>
        <authorList>
            <person name="Spilker T."/>
            <person name="Lipuma J."/>
        </authorList>
    </citation>
    <scope>NUCLEOTIDE SEQUENCE [LARGE SCALE GENOMIC DNA]</scope>
    <source>
        <strain evidence="6">AU16122</strain>
    </source>
</reference>
<dbReference type="InterPro" id="IPR029058">
    <property type="entry name" value="AB_hydrolase_fold"/>
</dbReference>
<evidence type="ECO:0000256" key="1">
    <source>
        <dbReference type="ARBA" id="ARBA00005964"/>
    </source>
</evidence>
<dbReference type="Proteomes" id="UP000216020">
    <property type="component" value="Unassembled WGS sequence"/>
</dbReference>
<evidence type="ECO:0000256" key="3">
    <source>
        <dbReference type="RuleBase" id="RU361235"/>
    </source>
</evidence>
<feature type="domain" description="Carboxylesterase type B" evidence="4">
    <location>
        <begin position="11"/>
        <end position="491"/>
    </location>
</feature>
<dbReference type="EMBL" id="NEVM01000005">
    <property type="protein sequence ID" value="OZI31019.1"/>
    <property type="molecule type" value="Genomic_DNA"/>
</dbReference>
<dbReference type="EC" id="3.1.1.-" evidence="3"/>
<dbReference type="Gene3D" id="3.40.50.1820">
    <property type="entry name" value="alpha/beta hydrolase"/>
    <property type="match status" value="1"/>
</dbReference>
<organism evidence="5 6">
    <name type="scientific">Bordetella genomosp. 10</name>
    <dbReference type="NCBI Taxonomy" id="1416804"/>
    <lineage>
        <taxon>Bacteria</taxon>
        <taxon>Pseudomonadati</taxon>
        <taxon>Pseudomonadota</taxon>
        <taxon>Betaproteobacteria</taxon>
        <taxon>Burkholderiales</taxon>
        <taxon>Alcaligenaceae</taxon>
        <taxon>Bordetella</taxon>
    </lineage>
</organism>
<keyword evidence="2 3" id="KW-0378">Hydrolase</keyword>
<evidence type="ECO:0000259" key="4">
    <source>
        <dbReference type="Pfam" id="PF00135"/>
    </source>
</evidence>
<accession>A0A261S0Z3</accession>
<sequence length="518" mass="55441">MRDNDRHEGMPIVETAHGSLQGSRRGDVAIFKGIRYGAPTGGGNRFRPPQPVAAWSGVRAATVFGPSAPQAPTAPDALRSWYFDIEPVSEDCLFLNVFTAALGSRKPRPVMVWLHGGSWAACAGTAPGFDGTNLACLGDVVVVTVNHRLNVFGYLALPELGPEFADSGNAGVLDMGAALCWVRDNIAAFGGDPDNVTIFGQSGGAAKVAALMNAPAMRGLFHKAIIQSCSGGLRLVEPGQAARTTAALAARLGIDKADAGAWQSVPMNTLIAATRSSANAYRPVLDSRTFTVHPYDPVATPVSPRIPLLVGNTTTESTFFLAADRNNFTIEMAEVTARVARFLNITPENGQHIVDVYRSLLPPDRNAFHVLAQIVTDYMYRRNTMRIACLKARQAGPVYAYVFDWKTPVLGGILLSPHTSEVPFVFGTTAQAAGMVGNGADLPRITHTVMSAWASFAHTGRPASTTLPAWAAYTEQAGLAMVINDRSRVAEDPDGAQRHVFDELPFFDYDMPQNFAQA</sequence>
<dbReference type="PANTHER" id="PTHR43918">
    <property type="entry name" value="ACETYLCHOLINESTERASE"/>
    <property type="match status" value="1"/>
</dbReference>
<dbReference type="Pfam" id="PF00135">
    <property type="entry name" value="COesterase"/>
    <property type="match status" value="1"/>
</dbReference>
<dbReference type="PANTHER" id="PTHR43918:SF4">
    <property type="entry name" value="CARBOXYLIC ESTER HYDROLASE"/>
    <property type="match status" value="1"/>
</dbReference>
<dbReference type="SUPFAM" id="SSF53474">
    <property type="entry name" value="alpha/beta-Hydrolases"/>
    <property type="match status" value="1"/>
</dbReference>